<dbReference type="UniPathway" id="UPA00050">
    <property type="reaction ID" value="UER00063"/>
</dbReference>
<accession>A0A3B0RFL9</accession>
<dbReference type="EMBL" id="UOEI01000051">
    <property type="protein sequence ID" value="VAV90799.1"/>
    <property type="molecule type" value="Genomic_DNA"/>
</dbReference>
<evidence type="ECO:0000313" key="12">
    <source>
        <dbReference type="EMBL" id="VAV90799.1"/>
    </source>
</evidence>
<feature type="domain" description="Homoserine dehydrogenase catalytic" evidence="10">
    <location>
        <begin position="152"/>
        <end position="189"/>
    </location>
</feature>
<evidence type="ECO:0000256" key="2">
    <source>
        <dbReference type="ARBA" id="ARBA00005062"/>
    </source>
</evidence>
<dbReference type="GO" id="GO:0009088">
    <property type="term" value="P:threonine biosynthetic process"/>
    <property type="evidence" value="ECO:0007669"/>
    <property type="project" value="UniProtKB-UniPathway"/>
</dbReference>
<dbReference type="GO" id="GO:0009086">
    <property type="term" value="P:methionine biosynthetic process"/>
    <property type="evidence" value="ECO:0007669"/>
    <property type="project" value="UniProtKB-KW"/>
</dbReference>
<dbReference type="InterPro" id="IPR005106">
    <property type="entry name" value="Asp/hSer_DH_NAD-bd"/>
</dbReference>
<feature type="non-terminal residue" evidence="12">
    <location>
        <position position="190"/>
    </location>
</feature>
<evidence type="ECO:0000259" key="10">
    <source>
        <dbReference type="Pfam" id="PF00742"/>
    </source>
</evidence>
<dbReference type="Pfam" id="PF00742">
    <property type="entry name" value="Homoserine_dh"/>
    <property type="match status" value="1"/>
</dbReference>
<dbReference type="Pfam" id="PF03447">
    <property type="entry name" value="NAD_binding_3"/>
    <property type="match status" value="1"/>
</dbReference>
<dbReference type="AlphaFoldDB" id="A0A3B0RFL9"/>
<evidence type="ECO:0000256" key="6">
    <source>
        <dbReference type="ARBA" id="ARBA00022605"/>
    </source>
</evidence>
<comment type="pathway">
    <text evidence="2">Amino-acid biosynthesis; L-methionine biosynthesis via de novo pathway; L-homoserine from L-aspartate: step 3/3.</text>
</comment>
<dbReference type="InterPro" id="IPR001342">
    <property type="entry name" value="HDH_cat"/>
</dbReference>
<protein>
    <recommendedName>
        <fullName evidence="5">Homoserine dehydrogenase</fullName>
        <ecNumber evidence="4">1.1.1.3</ecNumber>
    </recommendedName>
</protein>
<name>A0A3B0RFL9_9ZZZZ</name>
<evidence type="ECO:0000259" key="11">
    <source>
        <dbReference type="Pfam" id="PF03447"/>
    </source>
</evidence>
<keyword evidence="8 12" id="KW-0560">Oxidoreductase</keyword>
<dbReference type="PANTHER" id="PTHR43331">
    <property type="entry name" value="HOMOSERINE DEHYDROGENASE"/>
    <property type="match status" value="1"/>
</dbReference>
<dbReference type="Gene3D" id="3.40.50.720">
    <property type="entry name" value="NAD(P)-binding Rossmann-like Domain"/>
    <property type="match status" value="1"/>
</dbReference>
<reference evidence="12" key="1">
    <citation type="submission" date="2018-06" db="EMBL/GenBank/DDBJ databases">
        <authorList>
            <person name="Zhirakovskaya E."/>
        </authorList>
    </citation>
    <scope>NUCLEOTIDE SEQUENCE</scope>
</reference>
<dbReference type="GO" id="GO:0004412">
    <property type="term" value="F:homoserine dehydrogenase activity"/>
    <property type="evidence" value="ECO:0007669"/>
    <property type="project" value="UniProtKB-EC"/>
</dbReference>
<keyword evidence="7" id="KW-0791">Threonine biosynthesis</keyword>
<dbReference type="EC" id="1.1.1.3" evidence="4"/>
<evidence type="ECO:0000256" key="1">
    <source>
        <dbReference type="ARBA" id="ARBA00005056"/>
    </source>
</evidence>
<feature type="domain" description="Aspartate/homoserine dehydrogenase NAD-binding" evidence="11">
    <location>
        <begin position="25"/>
        <end position="144"/>
    </location>
</feature>
<dbReference type="SUPFAM" id="SSF51735">
    <property type="entry name" value="NAD(P)-binding Rossmann-fold domains"/>
    <property type="match status" value="1"/>
</dbReference>
<keyword evidence="9" id="KW-0486">Methionine biosynthesis</keyword>
<dbReference type="NCBIfam" id="NF004976">
    <property type="entry name" value="PRK06349.1"/>
    <property type="match status" value="1"/>
</dbReference>
<evidence type="ECO:0000256" key="3">
    <source>
        <dbReference type="ARBA" id="ARBA00006753"/>
    </source>
</evidence>
<gene>
    <name evidence="12" type="ORF">MNBD_ACTINO01-1853</name>
</gene>
<evidence type="ECO:0000256" key="4">
    <source>
        <dbReference type="ARBA" id="ARBA00013213"/>
    </source>
</evidence>
<evidence type="ECO:0000256" key="7">
    <source>
        <dbReference type="ARBA" id="ARBA00022697"/>
    </source>
</evidence>
<proteinExistence type="inferred from homology"/>
<dbReference type="Gene3D" id="3.30.360.10">
    <property type="entry name" value="Dihydrodipicolinate Reductase, domain 2"/>
    <property type="match status" value="1"/>
</dbReference>
<evidence type="ECO:0000256" key="5">
    <source>
        <dbReference type="ARBA" id="ARBA00013376"/>
    </source>
</evidence>
<organism evidence="12">
    <name type="scientific">hydrothermal vent metagenome</name>
    <dbReference type="NCBI Taxonomy" id="652676"/>
    <lineage>
        <taxon>unclassified sequences</taxon>
        <taxon>metagenomes</taxon>
        <taxon>ecological metagenomes</taxon>
    </lineage>
</organism>
<keyword evidence="6" id="KW-0028">Amino-acid biosynthesis</keyword>
<sequence>MNAGVSKSAIVAVLMERSIGIGLLGAGTVGGALVRRLVGDSDAIAAKTGLTFDVRRIGVNDLERERSFEVTDGLLTDDPFEVVNDPTVALVVEVMGGKHPAGDLILAALEAGKPVVTANKELIASRGPELIAAAERAGVPLLFEAAVGGGIPIIRPLSETLAGERLDRVLGIVNGTTNYILTQMAEEGTS</sequence>
<dbReference type="PANTHER" id="PTHR43331:SF1">
    <property type="entry name" value="HOMOSERINE DEHYDROGENASE"/>
    <property type="match status" value="1"/>
</dbReference>
<evidence type="ECO:0000256" key="9">
    <source>
        <dbReference type="ARBA" id="ARBA00023167"/>
    </source>
</evidence>
<evidence type="ECO:0000256" key="8">
    <source>
        <dbReference type="ARBA" id="ARBA00023002"/>
    </source>
</evidence>
<dbReference type="GO" id="GO:0050661">
    <property type="term" value="F:NADP binding"/>
    <property type="evidence" value="ECO:0007669"/>
    <property type="project" value="InterPro"/>
</dbReference>
<comment type="pathway">
    <text evidence="1">Amino-acid biosynthesis; L-threonine biosynthesis; L-threonine from L-aspartate: step 3/5.</text>
</comment>
<dbReference type="UniPathway" id="UPA00051">
    <property type="reaction ID" value="UER00465"/>
</dbReference>
<dbReference type="InterPro" id="IPR036291">
    <property type="entry name" value="NAD(P)-bd_dom_sf"/>
</dbReference>
<comment type="similarity">
    <text evidence="3">Belongs to the homoserine dehydrogenase family.</text>
</comment>